<keyword evidence="2" id="KW-0677">Repeat</keyword>
<dbReference type="Proteomes" id="UP000003163">
    <property type="component" value="Unassembled WGS sequence"/>
</dbReference>
<evidence type="ECO:0000256" key="2">
    <source>
        <dbReference type="ARBA" id="ARBA00022737"/>
    </source>
</evidence>
<sequence length="311" mass="35231">MSSTYTISRFDEVDQQPSDTPSEIRFSQKHDLVGVSSWDSSMYFYTASAPYKLRSKIETTAPLLTTAFMDDVCLAGDTFGNLFIIDLNTGTKNTLKLHESGLRHIRIFNNNLFITGSWDKTIKVFDLKSGQSVHQINLEERLYTLDCHSEYIAYTTAGNNIYKFDLQTQSKVQLQSKMNYQIKCLAAVDHESFMVGSIESKCELINFNFPDKGYAFRTHKTTTELHSVNAICVNPKNREIIVTGGGDGNIYYYNKSTRQRILTANMYTPITCMAFNQDGTVLGAGIGYDWSKGYQVSETKPNVKFIKKDDI</sequence>
<dbReference type="FunCoup" id="J8ZVN6">
    <property type="interactions" value="338"/>
</dbReference>
<dbReference type="PROSITE" id="PS50082">
    <property type="entry name" value="WD_REPEATS_2"/>
    <property type="match status" value="1"/>
</dbReference>
<comment type="caution">
    <text evidence="4">The sequence shown here is derived from an EMBL/GenBank/DDBJ whole genome shotgun (WGS) entry which is preliminary data.</text>
</comment>
<dbReference type="SMART" id="SM00320">
    <property type="entry name" value="WD40"/>
    <property type="match status" value="2"/>
</dbReference>
<reference evidence="5" key="2">
    <citation type="submission" date="2015-07" db="EMBL/GenBank/DDBJ databases">
        <title>Contrasting host-pathogen interactions and genome evolution in two generalist and specialist microsporidian pathogens of mosquitoes.</title>
        <authorList>
            <consortium name="The Broad Institute Genomics Platform"/>
            <consortium name="The Broad Institute Genome Sequencing Center for Infectious Disease"/>
            <person name="Cuomo C.A."/>
            <person name="Sanscrainte N.D."/>
            <person name="Goldberg J.M."/>
            <person name="Heiman D."/>
            <person name="Young S."/>
            <person name="Zeng Q."/>
            <person name="Becnel J.J."/>
            <person name="Birren B.W."/>
        </authorList>
    </citation>
    <scope>NUCLEOTIDE SEQUENCE [LARGE SCALE GENOMIC DNA]</scope>
    <source>
        <strain evidence="5">USNM 41457</strain>
    </source>
</reference>
<dbReference type="STRING" id="1003232.J8ZVN6"/>
<dbReference type="AlphaFoldDB" id="J8ZVN6"/>
<dbReference type="InParanoid" id="J8ZVN6"/>
<name>J8ZVN6_EDHAE</name>
<organism evidence="4 5">
    <name type="scientific">Edhazardia aedis (strain USNM 41457)</name>
    <name type="common">Microsporidian parasite</name>
    <dbReference type="NCBI Taxonomy" id="1003232"/>
    <lineage>
        <taxon>Eukaryota</taxon>
        <taxon>Fungi</taxon>
        <taxon>Fungi incertae sedis</taxon>
        <taxon>Microsporidia</taxon>
        <taxon>Edhazardia</taxon>
    </lineage>
</organism>
<dbReference type="VEuPathDB" id="MicrosporidiaDB:EDEG_00163"/>
<gene>
    <name evidence="4" type="ORF">EDEG_00163</name>
</gene>
<keyword evidence="5" id="KW-1185">Reference proteome</keyword>
<dbReference type="OrthoDB" id="256303at2759"/>
<evidence type="ECO:0000313" key="4">
    <source>
        <dbReference type="EMBL" id="EJW03723.1"/>
    </source>
</evidence>
<dbReference type="EMBL" id="AFBI03000002">
    <property type="protein sequence ID" value="EJW03723.1"/>
    <property type="molecule type" value="Genomic_DNA"/>
</dbReference>
<feature type="repeat" description="WD" evidence="3">
    <location>
        <begin position="95"/>
        <end position="135"/>
    </location>
</feature>
<dbReference type="HOGENOM" id="CLU_038526_1_0_1"/>
<dbReference type="InterPro" id="IPR015943">
    <property type="entry name" value="WD40/YVTN_repeat-like_dom_sf"/>
</dbReference>
<evidence type="ECO:0000313" key="5">
    <source>
        <dbReference type="Proteomes" id="UP000003163"/>
    </source>
</evidence>
<protein>
    <submittedName>
        <fullName evidence="4">Uncharacterized protein</fullName>
    </submittedName>
</protein>
<proteinExistence type="predicted"/>
<reference evidence="4 5" key="1">
    <citation type="submission" date="2011-08" db="EMBL/GenBank/DDBJ databases">
        <authorList>
            <person name="Liu Z.J."/>
            <person name="Shi F.L."/>
            <person name="Lu J.Q."/>
            <person name="Li M."/>
            <person name="Wang Z.L."/>
        </authorList>
    </citation>
    <scope>NUCLEOTIDE SEQUENCE [LARGE SCALE GENOMIC DNA]</scope>
    <source>
        <strain evidence="4 5">USNM 41457</strain>
    </source>
</reference>
<accession>J8ZVN6</accession>
<dbReference type="SUPFAM" id="SSF50978">
    <property type="entry name" value="WD40 repeat-like"/>
    <property type="match status" value="1"/>
</dbReference>
<dbReference type="Gene3D" id="2.130.10.10">
    <property type="entry name" value="YVTN repeat-like/Quinoprotein amine dehydrogenase"/>
    <property type="match status" value="1"/>
</dbReference>
<dbReference type="OMA" id="YSHNTRD"/>
<dbReference type="InterPro" id="IPR036322">
    <property type="entry name" value="WD40_repeat_dom_sf"/>
</dbReference>
<evidence type="ECO:0000256" key="1">
    <source>
        <dbReference type="ARBA" id="ARBA00022574"/>
    </source>
</evidence>
<dbReference type="PANTHER" id="PTHR10971">
    <property type="entry name" value="MRNA EXPORT FACTOR AND BUB3"/>
    <property type="match status" value="1"/>
</dbReference>
<keyword evidence="1 3" id="KW-0853">WD repeat</keyword>
<dbReference type="Pfam" id="PF00400">
    <property type="entry name" value="WD40"/>
    <property type="match status" value="2"/>
</dbReference>
<dbReference type="InterPro" id="IPR001680">
    <property type="entry name" value="WD40_rpt"/>
</dbReference>
<evidence type="ECO:0000256" key="3">
    <source>
        <dbReference type="PROSITE-ProRule" id="PRU00221"/>
    </source>
</evidence>